<keyword evidence="2" id="KW-1185">Reference proteome</keyword>
<dbReference type="Proteomes" id="UP000198211">
    <property type="component" value="Unassembled WGS sequence"/>
</dbReference>
<name>A0A225V969_9STRA</name>
<organism evidence="1 2">
    <name type="scientific">Phytophthora megakarya</name>
    <dbReference type="NCBI Taxonomy" id="4795"/>
    <lineage>
        <taxon>Eukaryota</taxon>
        <taxon>Sar</taxon>
        <taxon>Stramenopiles</taxon>
        <taxon>Oomycota</taxon>
        <taxon>Peronosporomycetes</taxon>
        <taxon>Peronosporales</taxon>
        <taxon>Peronosporaceae</taxon>
        <taxon>Phytophthora</taxon>
    </lineage>
</organism>
<comment type="caution">
    <text evidence="1">The sequence shown here is derived from an EMBL/GenBank/DDBJ whole genome shotgun (WGS) entry which is preliminary data.</text>
</comment>
<reference evidence="2" key="1">
    <citation type="submission" date="2017-03" db="EMBL/GenBank/DDBJ databases">
        <title>Phytopthora megakarya and P. palmivora, two closely related causual agents of cacao black pod achieved similar genome size and gene model numbers by different mechanisms.</title>
        <authorList>
            <person name="Ali S."/>
            <person name="Shao J."/>
            <person name="Larry D.J."/>
            <person name="Kronmiller B."/>
            <person name="Shen D."/>
            <person name="Strem M.D."/>
            <person name="Melnick R.L."/>
            <person name="Guiltinan M.J."/>
            <person name="Tyler B.M."/>
            <person name="Meinhardt L.W."/>
            <person name="Bailey B.A."/>
        </authorList>
    </citation>
    <scope>NUCLEOTIDE SEQUENCE [LARGE SCALE GENOMIC DNA]</scope>
    <source>
        <strain evidence="2">zdho120</strain>
    </source>
</reference>
<protein>
    <submittedName>
        <fullName evidence="1">Transposase</fullName>
    </submittedName>
</protein>
<evidence type="ECO:0000313" key="2">
    <source>
        <dbReference type="Proteomes" id="UP000198211"/>
    </source>
</evidence>
<evidence type="ECO:0000313" key="1">
    <source>
        <dbReference type="EMBL" id="OWZ00980.1"/>
    </source>
</evidence>
<gene>
    <name evidence="1" type="ORF">PHMEG_00027716</name>
</gene>
<proteinExistence type="predicted"/>
<dbReference type="AlphaFoldDB" id="A0A225V969"/>
<dbReference type="EMBL" id="NBNE01007189">
    <property type="protein sequence ID" value="OWZ00980.1"/>
    <property type="molecule type" value="Genomic_DNA"/>
</dbReference>
<accession>A0A225V969</accession>
<dbReference type="OrthoDB" id="118457at2759"/>
<sequence length="43" mass="5127">MQKYEFIRFVAVVTDNTLANRNAWKILRKKYPEVFFHGCAAHI</sequence>